<feature type="transmembrane region" description="Helical" evidence="5">
    <location>
        <begin position="115"/>
        <end position="133"/>
    </location>
</feature>
<evidence type="ECO:0000256" key="5">
    <source>
        <dbReference type="SAM" id="Phobius"/>
    </source>
</evidence>
<evidence type="ECO:0000256" key="3">
    <source>
        <dbReference type="ARBA" id="ARBA00022989"/>
    </source>
</evidence>
<evidence type="ECO:0000256" key="2">
    <source>
        <dbReference type="ARBA" id="ARBA00022692"/>
    </source>
</evidence>
<dbReference type="OrthoDB" id="7158585at2"/>
<feature type="transmembrane region" description="Helical" evidence="5">
    <location>
        <begin position="139"/>
        <end position="160"/>
    </location>
</feature>
<dbReference type="GO" id="GO:0016020">
    <property type="term" value="C:membrane"/>
    <property type="evidence" value="ECO:0007669"/>
    <property type="project" value="UniProtKB-SubCell"/>
</dbReference>
<feature type="transmembrane region" description="Helical" evidence="5">
    <location>
        <begin position="63"/>
        <end position="84"/>
    </location>
</feature>
<evidence type="ECO:0000313" key="7">
    <source>
        <dbReference type="EMBL" id="SFC71579.1"/>
    </source>
</evidence>
<dbReference type="Proteomes" id="UP000198862">
    <property type="component" value="Unassembled WGS sequence"/>
</dbReference>
<feature type="transmembrane region" description="Helical" evidence="5">
    <location>
        <begin position="33"/>
        <end position="51"/>
    </location>
</feature>
<proteinExistence type="predicted"/>
<name>A0A1I1LEX7_9GAMM</name>
<feature type="domain" description="EamA" evidence="6">
    <location>
        <begin position="141"/>
        <end position="276"/>
    </location>
</feature>
<feature type="domain" description="EamA" evidence="6">
    <location>
        <begin position="6"/>
        <end position="131"/>
    </location>
</feature>
<evidence type="ECO:0000256" key="4">
    <source>
        <dbReference type="ARBA" id="ARBA00023136"/>
    </source>
</evidence>
<evidence type="ECO:0000259" key="6">
    <source>
        <dbReference type="Pfam" id="PF00892"/>
    </source>
</evidence>
<keyword evidence="8" id="KW-1185">Reference proteome</keyword>
<dbReference type="InterPro" id="IPR000620">
    <property type="entry name" value="EamA_dom"/>
</dbReference>
<feature type="transmembrane region" description="Helical" evidence="5">
    <location>
        <begin position="7"/>
        <end position="27"/>
    </location>
</feature>
<feature type="transmembrane region" description="Helical" evidence="5">
    <location>
        <begin position="167"/>
        <end position="190"/>
    </location>
</feature>
<dbReference type="PANTHER" id="PTHR32322">
    <property type="entry name" value="INNER MEMBRANE TRANSPORTER"/>
    <property type="match status" value="1"/>
</dbReference>
<evidence type="ECO:0000256" key="1">
    <source>
        <dbReference type="ARBA" id="ARBA00004141"/>
    </source>
</evidence>
<keyword evidence="4 5" id="KW-0472">Membrane</keyword>
<keyword evidence="3 5" id="KW-1133">Transmembrane helix</keyword>
<accession>A0A1I1LEX7</accession>
<dbReference type="SUPFAM" id="SSF103481">
    <property type="entry name" value="Multidrug resistance efflux transporter EmrE"/>
    <property type="match status" value="2"/>
</dbReference>
<dbReference type="InterPro" id="IPR037185">
    <property type="entry name" value="EmrE-like"/>
</dbReference>
<feature type="transmembrane region" description="Helical" evidence="5">
    <location>
        <begin position="263"/>
        <end position="285"/>
    </location>
</feature>
<organism evidence="7 8">
    <name type="scientific">Pseudoalteromonas denitrificans DSM 6059</name>
    <dbReference type="NCBI Taxonomy" id="1123010"/>
    <lineage>
        <taxon>Bacteria</taxon>
        <taxon>Pseudomonadati</taxon>
        <taxon>Pseudomonadota</taxon>
        <taxon>Gammaproteobacteria</taxon>
        <taxon>Alteromonadales</taxon>
        <taxon>Pseudoalteromonadaceae</taxon>
        <taxon>Pseudoalteromonas</taxon>
    </lineage>
</organism>
<feature type="transmembrane region" description="Helical" evidence="5">
    <location>
        <begin position="90"/>
        <end position="108"/>
    </location>
</feature>
<dbReference type="STRING" id="1123010.SAMN02745724_02346"/>
<evidence type="ECO:0000313" key="8">
    <source>
        <dbReference type="Proteomes" id="UP000198862"/>
    </source>
</evidence>
<gene>
    <name evidence="7" type="ORF">SAMN02745724_02346</name>
</gene>
<dbReference type="PANTHER" id="PTHR32322:SF9">
    <property type="entry name" value="AMINO-ACID METABOLITE EFFLUX PUMP-RELATED"/>
    <property type="match status" value="1"/>
</dbReference>
<sequence>MKKVHLLIAICVACMWGFNFSIIKLGVGEMDPLILTGLRFSFAAFPAVFFIKKPQVATRVLAMYGLTFGVGVWGMLTLSIHLGISAGMSSLILQSSAFIGVILGVVFLRERLSLVRKIGLLTSILGLGLIFTIEDGSVTFIGILFACFAAISLSIISLIIKKVTINNMFAFVVWSCIFAPIPLFSLSFVLNGTSGFEALAHNINYLGVFSVLFQAYPVTLLGYWSWNKLVAQYPMSTMAPLTLLVPIFGLLGSVIFYNEQIDIIKLVSCLMILSGIGIGLSEGFMQKIKHKLSYN</sequence>
<reference evidence="7 8" key="1">
    <citation type="submission" date="2016-10" db="EMBL/GenBank/DDBJ databases">
        <authorList>
            <person name="de Groot N.N."/>
        </authorList>
    </citation>
    <scope>NUCLEOTIDE SEQUENCE [LARGE SCALE GENOMIC DNA]</scope>
    <source>
        <strain evidence="7 8">DSM 6059</strain>
    </source>
</reference>
<dbReference type="Pfam" id="PF00892">
    <property type="entry name" value="EamA"/>
    <property type="match status" value="2"/>
</dbReference>
<keyword evidence="2 5" id="KW-0812">Transmembrane</keyword>
<dbReference type="InterPro" id="IPR050638">
    <property type="entry name" value="AA-Vitamin_Transporters"/>
</dbReference>
<dbReference type="AlphaFoldDB" id="A0A1I1LEX7"/>
<feature type="transmembrane region" description="Helical" evidence="5">
    <location>
        <begin position="202"/>
        <end position="226"/>
    </location>
</feature>
<protein>
    <submittedName>
        <fullName evidence="7">O-acetylserine/cysteine efflux transporter</fullName>
    </submittedName>
</protein>
<dbReference type="RefSeq" id="WP_091983884.1">
    <property type="nucleotide sequence ID" value="NZ_FOLO01000016.1"/>
</dbReference>
<comment type="subcellular location">
    <subcellularLocation>
        <location evidence="1">Membrane</location>
        <topology evidence="1">Multi-pass membrane protein</topology>
    </subcellularLocation>
</comment>
<dbReference type="EMBL" id="FOLO01000016">
    <property type="protein sequence ID" value="SFC71579.1"/>
    <property type="molecule type" value="Genomic_DNA"/>
</dbReference>
<feature type="transmembrane region" description="Helical" evidence="5">
    <location>
        <begin position="238"/>
        <end position="257"/>
    </location>
</feature>